<dbReference type="PANTHER" id="PTHR43464">
    <property type="entry name" value="METHYLTRANSFERASE"/>
    <property type="match status" value="1"/>
</dbReference>
<evidence type="ECO:0000313" key="4">
    <source>
        <dbReference type="EMBL" id="GAA3227452.1"/>
    </source>
</evidence>
<name>A0ABP6QHU1_9ACTN</name>
<accession>A0ABP6QHU1</accession>
<sequence>MTSLITGHPGLAVDRRSLMTDAWDLYAHASLPLRVKQRLRPAGSGMELIFPHVPVGARVLDIGCGSGLLLGLLAKQDRQITGVGFDPSKGAIGLAQEMAGHAVETGSTLSFERRDSREEWPQGAFDVVTMVDVIHHIPVAAQREVFDKACQAVRPGGVFVYKDMGLEPFWRATACRLHDVVIARDWIHPIPVATVEAWAAEHGLVVESGELALRALYVNEIRVFRKIGASA</sequence>
<evidence type="ECO:0000256" key="2">
    <source>
        <dbReference type="ARBA" id="ARBA00022679"/>
    </source>
</evidence>
<keyword evidence="5" id="KW-1185">Reference proteome</keyword>
<keyword evidence="1" id="KW-0489">Methyltransferase</keyword>
<evidence type="ECO:0000313" key="5">
    <source>
        <dbReference type="Proteomes" id="UP001501237"/>
    </source>
</evidence>
<keyword evidence="2" id="KW-0808">Transferase</keyword>
<dbReference type="RefSeq" id="WP_344834117.1">
    <property type="nucleotide sequence ID" value="NZ_BAAAUV010000017.1"/>
</dbReference>
<proteinExistence type="predicted"/>
<comment type="caution">
    <text evidence="4">The sequence shown here is derived from an EMBL/GenBank/DDBJ whole genome shotgun (WGS) entry which is preliminary data.</text>
</comment>
<dbReference type="Gene3D" id="3.40.50.150">
    <property type="entry name" value="Vaccinia Virus protein VP39"/>
    <property type="match status" value="1"/>
</dbReference>
<dbReference type="PANTHER" id="PTHR43464:SF19">
    <property type="entry name" value="UBIQUINONE BIOSYNTHESIS O-METHYLTRANSFERASE, MITOCHONDRIAL"/>
    <property type="match status" value="1"/>
</dbReference>
<evidence type="ECO:0000256" key="1">
    <source>
        <dbReference type="ARBA" id="ARBA00022603"/>
    </source>
</evidence>
<protein>
    <submittedName>
        <fullName evidence="4">Uncharacterized protein</fullName>
    </submittedName>
</protein>
<dbReference type="InterPro" id="IPR029063">
    <property type="entry name" value="SAM-dependent_MTases_sf"/>
</dbReference>
<dbReference type="SUPFAM" id="SSF53335">
    <property type="entry name" value="S-adenosyl-L-methionine-dependent methyltransferases"/>
    <property type="match status" value="1"/>
</dbReference>
<organism evidence="4 5">
    <name type="scientific">Actinocorallia longicatena</name>
    <dbReference type="NCBI Taxonomy" id="111803"/>
    <lineage>
        <taxon>Bacteria</taxon>
        <taxon>Bacillati</taxon>
        <taxon>Actinomycetota</taxon>
        <taxon>Actinomycetes</taxon>
        <taxon>Streptosporangiales</taxon>
        <taxon>Thermomonosporaceae</taxon>
        <taxon>Actinocorallia</taxon>
    </lineage>
</organism>
<gene>
    <name evidence="4" type="ORF">GCM10010468_56280</name>
</gene>
<evidence type="ECO:0000256" key="3">
    <source>
        <dbReference type="ARBA" id="ARBA00022691"/>
    </source>
</evidence>
<keyword evidence="3" id="KW-0949">S-adenosyl-L-methionine</keyword>
<dbReference type="EMBL" id="BAAAUV010000017">
    <property type="protein sequence ID" value="GAA3227452.1"/>
    <property type="molecule type" value="Genomic_DNA"/>
</dbReference>
<dbReference type="Proteomes" id="UP001501237">
    <property type="component" value="Unassembled WGS sequence"/>
</dbReference>
<reference evidence="5" key="1">
    <citation type="journal article" date="2019" name="Int. J. Syst. Evol. Microbiol.">
        <title>The Global Catalogue of Microorganisms (GCM) 10K type strain sequencing project: providing services to taxonomists for standard genome sequencing and annotation.</title>
        <authorList>
            <consortium name="The Broad Institute Genomics Platform"/>
            <consortium name="The Broad Institute Genome Sequencing Center for Infectious Disease"/>
            <person name="Wu L."/>
            <person name="Ma J."/>
        </authorList>
    </citation>
    <scope>NUCLEOTIDE SEQUENCE [LARGE SCALE GENOMIC DNA]</scope>
    <source>
        <strain evidence="5">JCM 9377</strain>
    </source>
</reference>
<dbReference type="Pfam" id="PF13489">
    <property type="entry name" value="Methyltransf_23"/>
    <property type="match status" value="1"/>
</dbReference>